<dbReference type="PATRIC" id="fig|1114960.4.peg.4108"/>
<protein>
    <submittedName>
        <fullName evidence="2">Monooxygenase</fullName>
    </submittedName>
</protein>
<dbReference type="Proteomes" id="UP000005064">
    <property type="component" value="Unassembled WGS sequence"/>
</dbReference>
<evidence type="ECO:0000313" key="3">
    <source>
        <dbReference type="Proteomes" id="UP000005064"/>
    </source>
</evidence>
<accession>H0JWB9</accession>
<dbReference type="EMBL" id="AHBW01000055">
    <property type="protein sequence ID" value="EHK81395.1"/>
    <property type="molecule type" value="Genomic_DNA"/>
</dbReference>
<evidence type="ECO:0000313" key="2">
    <source>
        <dbReference type="EMBL" id="EHK81395.1"/>
    </source>
</evidence>
<organism evidence="2 3">
    <name type="scientific">Rhodococcus pyridinivorans AK37</name>
    <dbReference type="NCBI Taxonomy" id="1114960"/>
    <lineage>
        <taxon>Bacteria</taxon>
        <taxon>Bacillati</taxon>
        <taxon>Actinomycetota</taxon>
        <taxon>Actinomycetes</taxon>
        <taxon>Mycobacteriales</taxon>
        <taxon>Nocardiaceae</taxon>
        <taxon>Rhodococcus</taxon>
    </lineage>
</organism>
<dbReference type="AlphaFoldDB" id="H0JWB9"/>
<name>H0JWB9_9NOCA</name>
<feature type="region of interest" description="Disordered" evidence="1">
    <location>
        <begin position="68"/>
        <end position="89"/>
    </location>
</feature>
<dbReference type="GO" id="GO:0004497">
    <property type="term" value="F:monooxygenase activity"/>
    <property type="evidence" value="ECO:0007669"/>
    <property type="project" value="UniProtKB-KW"/>
</dbReference>
<comment type="caution">
    <text evidence="2">The sequence shown here is derived from an EMBL/GenBank/DDBJ whole genome shotgun (WGS) entry which is preliminary data.</text>
</comment>
<keyword evidence="2" id="KW-0503">Monooxygenase</keyword>
<sequence>MLSLPRADIDFREDTQNRLRMLLDSPDLVEALGATAGEAFVVRPDGLLLCRVPVADLDSVAASLRSGAAPAGAELPARPAEQVTEDDQRRENVWLGLSTALDQAAEDDREGFLTRLALVLGSQIDRRQFEEAIAAAADTSPLRVEELAPQA</sequence>
<proteinExistence type="predicted"/>
<keyword evidence="2" id="KW-0560">Oxidoreductase</keyword>
<evidence type="ECO:0000256" key="1">
    <source>
        <dbReference type="SAM" id="MobiDB-lite"/>
    </source>
</evidence>
<reference evidence="2 3" key="1">
    <citation type="submission" date="2011-12" db="EMBL/GenBank/DDBJ databases">
        <authorList>
            <person name="Kriszt B."/>
            <person name="Tancsics A."/>
            <person name="Cserhati M."/>
            <person name="Toth A."/>
            <person name="Nagy I."/>
            <person name="Horvath B."/>
            <person name="Tamura T."/>
            <person name="Kukolya J."/>
            <person name="Szoboszlay S."/>
        </authorList>
    </citation>
    <scope>NUCLEOTIDE SEQUENCE [LARGE SCALE GENOMIC DNA]</scope>
    <source>
        <strain evidence="2 3">AK37</strain>
    </source>
</reference>
<gene>
    <name evidence="2" type="ORF">AK37_20139</name>
</gene>